<keyword evidence="3" id="KW-1185">Reference proteome</keyword>
<comment type="caution">
    <text evidence="2">The sequence shown here is derived from an EMBL/GenBank/DDBJ whole genome shotgun (WGS) entry which is preliminary data.</text>
</comment>
<dbReference type="EMBL" id="JAINZZ010000023">
    <property type="protein sequence ID" value="MBY8879735.1"/>
    <property type="molecule type" value="Genomic_DNA"/>
</dbReference>
<dbReference type="Pfam" id="PF19764">
    <property type="entry name" value="DUF6251"/>
    <property type="match status" value="1"/>
</dbReference>
<evidence type="ECO:0000313" key="2">
    <source>
        <dbReference type="EMBL" id="MBY8879735.1"/>
    </source>
</evidence>
<keyword evidence="1" id="KW-0812">Transmembrane</keyword>
<evidence type="ECO:0000256" key="1">
    <source>
        <dbReference type="SAM" id="Phobius"/>
    </source>
</evidence>
<evidence type="ECO:0000313" key="3">
    <source>
        <dbReference type="Proteomes" id="UP000778578"/>
    </source>
</evidence>
<sequence>MSPTPKRYQFDNQVPTFEPRSLPARRPSVAPAEVVPDYTADQAFSVYAEEAGMRPQQVIHVHQAPPDRTLQRLAMGAGVGAGTVVGAVYAGPMLAASLWTIVIIFAIGGLVLAVIVRGITAILGTEQTKGRRRR</sequence>
<reference evidence="2 3" key="1">
    <citation type="submission" date="2021-08" db="EMBL/GenBank/DDBJ databases">
        <title>WGS of actinomycetes from Thailand.</title>
        <authorList>
            <person name="Thawai C."/>
        </authorList>
    </citation>
    <scope>NUCLEOTIDE SEQUENCE [LARGE SCALE GENOMIC DNA]</scope>
    <source>
        <strain evidence="2 3">PLK6-54</strain>
    </source>
</reference>
<organism evidence="2 3">
    <name type="scientific">Actinacidiphila acidipaludis</name>
    <dbReference type="NCBI Taxonomy" id="2873382"/>
    <lineage>
        <taxon>Bacteria</taxon>
        <taxon>Bacillati</taxon>
        <taxon>Actinomycetota</taxon>
        <taxon>Actinomycetes</taxon>
        <taxon>Kitasatosporales</taxon>
        <taxon>Streptomycetaceae</taxon>
        <taxon>Actinacidiphila</taxon>
    </lineage>
</organism>
<dbReference type="Proteomes" id="UP000778578">
    <property type="component" value="Unassembled WGS sequence"/>
</dbReference>
<name>A0ABS7QBB3_9ACTN</name>
<gene>
    <name evidence="2" type="ORF">K7862_19125</name>
</gene>
<proteinExistence type="predicted"/>
<keyword evidence="1" id="KW-0472">Membrane</keyword>
<protein>
    <submittedName>
        <fullName evidence="2">COX20 family protein</fullName>
    </submittedName>
</protein>
<accession>A0ABS7QBB3</accession>
<feature type="transmembrane region" description="Helical" evidence="1">
    <location>
        <begin position="73"/>
        <end position="92"/>
    </location>
</feature>
<dbReference type="InterPro" id="IPR046218">
    <property type="entry name" value="DUF6251"/>
</dbReference>
<feature type="transmembrane region" description="Helical" evidence="1">
    <location>
        <begin position="98"/>
        <end position="124"/>
    </location>
</feature>
<dbReference type="RefSeq" id="WP_222964055.1">
    <property type="nucleotide sequence ID" value="NZ_JAINZZ010000023.1"/>
</dbReference>
<keyword evidence="1" id="KW-1133">Transmembrane helix</keyword>